<dbReference type="OrthoDB" id="2030441at2"/>
<keyword evidence="2" id="KW-1185">Reference proteome</keyword>
<proteinExistence type="predicted"/>
<evidence type="ECO:0000313" key="2">
    <source>
        <dbReference type="Proteomes" id="UP000054024"/>
    </source>
</evidence>
<name>A0A117PLT9_9ACTN</name>
<gene>
    <name evidence="1" type="ORF">AQI70_01260</name>
</gene>
<sequence length="195" mass="21686">MVRQLLGEPDLLRSNPHLRAAPQTRLYSMDRVVAAEQSEEFRAASAVAARRSAAARAAALRRRREVLARIAAEPIEVPRLPPDRLAALAVEHHNRRDEERASWRRGRTAQPAAVAGAEPGALDRWKVDYLSHRLTRPAEILDELYGRTGRAAAEELLRRRVHAAIARTYPDLAAECERRLRAKGKFGCGRGPGLG</sequence>
<evidence type="ECO:0000313" key="1">
    <source>
        <dbReference type="EMBL" id="KUM81970.1"/>
    </source>
</evidence>
<organism evidence="1 2">
    <name type="scientific">Streptomyces curacoi</name>
    <dbReference type="NCBI Taxonomy" id="146536"/>
    <lineage>
        <taxon>Bacteria</taxon>
        <taxon>Bacillati</taxon>
        <taxon>Actinomycetota</taxon>
        <taxon>Actinomycetes</taxon>
        <taxon>Kitasatosporales</taxon>
        <taxon>Streptomycetaceae</taxon>
        <taxon>Streptomyces</taxon>
    </lineage>
</organism>
<reference evidence="1 2" key="1">
    <citation type="submission" date="2015-10" db="EMBL/GenBank/DDBJ databases">
        <title>Draft genome sequence of Streptomyces curacoi DSM 40107, type strain for the species Streptomyces curacoi.</title>
        <authorList>
            <person name="Ruckert C."/>
            <person name="Winkler A."/>
            <person name="Kalinowski J."/>
            <person name="Kampfer P."/>
            <person name="Glaeser S."/>
        </authorList>
    </citation>
    <scope>NUCLEOTIDE SEQUENCE [LARGE SCALE GENOMIC DNA]</scope>
    <source>
        <strain evidence="1 2">DSM 40107</strain>
    </source>
</reference>
<protein>
    <submittedName>
        <fullName evidence="1">Uncharacterized protein</fullName>
    </submittedName>
</protein>
<comment type="caution">
    <text evidence="1">The sequence shown here is derived from an EMBL/GenBank/DDBJ whole genome shotgun (WGS) entry which is preliminary data.</text>
</comment>
<dbReference type="AlphaFoldDB" id="A0A117PLT9"/>
<dbReference type="STRING" id="146536.AQI70_01260"/>
<accession>A0A117PLT9</accession>
<dbReference type="Proteomes" id="UP000054024">
    <property type="component" value="Unassembled WGS sequence"/>
</dbReference>
<dbReference type="EMBL" id="LMWJ01000001">
    <property type="protein sequence ID" value="KUM81970.1"/>
    <property type="molecule type" value="Genomic_DNA"/>
</dbReference>